<feature type="transmembrane region" description="Helical" evidence="1">
    <location>
        <begin position="38"/>
        <end position="57"/>
    </location>
</feature>
<evidence type="ECO:0000313" key="3">
    <source>
        <dbReference type="Proteomes" id="UP000823964"/>
    </source>
</evidence>
<sequence length="61" mass="6890">MWRANKPFILMLLAGLLLLGLIYLWLSPQDPLLADRVCSTGLCVLLFVVGLLCYLSVRRNL</sequence>
<proteinExistence type="predicted"/>
<dbReference type="EMBL" id="DXFQ01000147">
    <property type="protein sequence ID" value="HIX20496.1"/>
    <property type="molecule type" value="Genomic_DNA"/>
</dbReference>
<keyword evidence="1" id="KW-0812">Transmembrane</keyword>
<reference evidence="2" key="1">
    <citation type="journal article" date="2021" name="PeerJ">
        <title>Extensive microbial diversity within the chicken gut microbiome revealed by metagenomics and culture.</title>
        <authorList>
            <person name="Gilroy R."/>
            <person name="Ravi A."/>
            <person name="Getino M."/>
            <person name="Pursley I."/>
            <person name="Horton D.L."/>
            <person name="Alikhan N.F."/>
            <person name="Baker D."/>
            <person name="Gharbi K."/>
            <person name="Hall N."/>
            <person name="Watson M."/>
            <person name="Adriaenssens E.M."/>
            <person name="Foster-Nyarko E."/>
            <person name="Jarju S."/>
            <person name="Secka A."/>
            <person name="Antonio M."/>
            <person name="Oren A."/>
            <person name="Chaudhuri R.R."/>
            <person name="La Ragione R."/>
            <person name="Hildebrand F."/>
            <person name="Pallen M.J."/>
        </authorList>
    </citation>
    <scope>NUCLEOTIDE SEQUENCE</scope>
    <source>
        <strain evidence="2">14975</strain>
    </source>
</reference>
<evidence type="ECO:0000313" key="2">
    <source>
        <dbReference type="EMBL" id="HIX20496.1"/>
    </source>
</evidence>
<keyword evidence="1" id="KW-1133">Transmembrane helix</keyword>
<dbReference type="Proteomes" id="UP000823964">
    <property type="component" value="Unassembled WGS sequence"/>
</dbReference>
<evidence type="ECO:0000256" key="1">
    <source>
        <dbReference type="SAM" id="Phobius"/>
    </source>
</evidence>
<name>A0A9D2AII2_9BACT</name>
<feature type="transmembrane region" description="Helical" evidence="1">
    <location>
        <begin position="7"/>
        <end position="26"/>
    </location>
</feature>
<protein>
    <submittedName>
        <fullName evidence="2">Uncharacterized protein</fullName>
    </submittedName>
</protein>
<keyword evidence="1" id="KW-0472">Membrane</keyword>
<gene>
    <name evidence="2" type="ORF">H9862_07855</name>
</gene>
<accession>A0A9D2AII2</accession>
<dbReference type="AlphaFoldDB" id="A0A9D2AII2"/>
<comment type="caution">
    <text evidence="2">The sequence shown here is derived from an EMBL/GenBank/DDBJ whole genome shotgun (WGS) entry which is preliminary data.</text>
</comment>
<reference evidence="2" key="2">
    <citation type="submission" date="2021-04" db="EMBL/GenBank/DDBJ databases">
        <authorList>
            <person name="Gilroy R."/>
        </authorList>
    </citation>
    <scope>NUCLEOTIDE SEQUENCE</scope>
    <source>
        <strain evidence="2">14975</strain>
    </source>
</reference>
<organism evidence="2 3">
    <name type="scientific">Candidatus Akkermansia intestinigallinarum</name>
    <dbReference type="NCBI Taxonomy" id="2838431"/>
    <lineage>
        <taxon>Bacteria</taxon>
        <taxon>Pseudomonadati</taxon>
        <taxon>Verrucomicrobiota</taxon>
        <taxon>Verrucomicrobiia</taxon>
        <taxon>Verrucomicrobiales</taxon>
        <taxon>Akkermansiaceae</taxon>
        <taxon>Akkermansia</taxon>
    </lineage>
</organism>